<accession>A0A366M1K9</accession>
<dbReference type="EMBL" id="QMEY01000004">
    <property type="protein sequence ID" value="RBQ19693.1"/>
    <property type="molecule type" value="Genomic_DNA"/>
</dbReference>
<dbReference type="Proteomes" id="UP000253303">
    <property type="component" value="Unassembled WGS sequence"/>
</dbReference>
<keyword evidence="2" id="KW-1133">Transmembrane helix</keyword>
<gene>
    <name evidence="3" type="ORF">DP939_13270</name>
</gene>
<feature type="transmembrane region" description="Helical" evidence="2">
    <location>
        <begin position="74"/>
        <end position="93"/>
    </location>
</feature>
<comment type="caution">
    <text evidence="3">The sequence shown here is derived from an EMBL/GenBank/DDBJ whole genome shotgun (WGS) entry which is preliminary data.</text>
</comment>
<evidence type="ECO:0000256" key="1">
    <source>
        <dbReference type="SAM" id="MobiDB-lite"/>
    </source>
</evidence>
<keyword evidence="2" id="KW-0472">Membrane</keyword>
<dbReference type="RefSeq" id="WP_113980960.1">
    <property type="nucleotide sequence ID" value="NZ_QMEY01000004.1"/>
</dbReference>
<feature type="region of interest" description="Disordered" evidence="1">
    <location>
        <begin position="43"/>
        <end position="69"/>
    </location>
</feature>
<keyword evidence="2" id="KW-0812">Transmembrane</keyword>
<name>A0A366M1K9_9ACTN</name>
<feature type="compositionally biased region" description="Low complexity" evidence="1">
    <location>
        <begin position="43"/>
        <end position="52"/>
    </location>
</feature>
<evidence type="ECO:0000313" key="3">
    <source>
        <dbReference type="EMBL" id="RBQ19693.1"/>
    </source>
</evidence>
<keyword evidence="4" id="KW-1185">Reference proteome</keyword>
<protein>
    <submittedName>
        <fullName evidence="3">Uncharacterized protein</fullName>
    </submittedName>
</protein>
<dbReference type="AlphaFoldDB" id="A0A366M1K9"/>
<evidence type="ECO:0000256" key="2">
    <source>
        <dbReference type="SAM" id="Phobius"/>
    </source>
</evidence>
<proteinExistence type="predicted"/>
<reference evidence="3 4" key="1">
    <citation type="submission" date="2018-06" db="EMBL/GenBank/DDBJ databases">
        <title>Sphaerisporangium craniellae sp. nov., isolated from a marine sponge in the South China Sea.</title>
        <authorList>
            <person name="Li L."/>
        </authorList>
    </citation>
    <scope>NUCLEOTIDE SEQUENCE [LARGE SCALE GENOMIC DNA]</scope>
    <source>
        <strain evidence="3 4">LHW63015</strain>
    </source>
</reference>
<evidence type="ECO:0000313" key="4">
    <source>
        <dbReference type="Proteomes" id="UP000253303"/>
    </source>
</evidence>
<dbReference type="OrthoDB" id="3425023at2"/>
<sequence>MDPEARYRRVQQARAPRAEFDPALDGQVRWLLQSAPMALRAARAQRARNGAPAPHPGEGPSGLRRTAQARGRRTADSFPLFALIGFLILVAGLTDFRGLLVALAVAGMVAAVRWAAGESGGRSERRRVALAIEHGDRYVLPEDLDRDCADLLRRAQEAAGSVLASEINRSGLIDTIDNAVTLPEETWQIARRLARISAVAAEHRRIVPRDLPYEVSQAFTPYDDALAAALSALTARVRALEDYALQVYRADQVYRAFQQLEVLAERTPDYQDLLAETVSAPEAAPRVERLADQAAQVRETFRQSVAEVRRAGAGLIGGGLSEDPGDLRR</sequence>
<organism evidence="3 4">
    <name type="scientific">Spongiactinospora rosea</name>
    <dbReference type="NCBI Taxonomy" id="2248750"/>
    <lineage>
        <taxon>Bacteria</taxon>
        <taxon>Bacillati</taxon>
        <taxon>Actinomycetota</taxon>
        <taxon>Actinomycetes</taxon>
        <taxon>Streptosporangiales</taxon>
        <taxon>Streptosporangiaceae</taxon>
        <taxon>Spongiactinospora</taxon>
    </lineage>
</organism>
<feature type="transmembrane region" description="Helical" evidence="2">
    <location>
        <begin position="99"/>
        <end position="116"/>
    </location>
</feature>